<evidence type="ECO:0000256" key="1">
    <source>
        <dbReference type="ARBA" id="ARBA00006836"/>
    </source>
</evidence>
<organism evidence="5 6">
    <name type="scientific">Temnothorax curvispinosus</name>
    <dbReference type="NCBI Taxonomy" id="300111"/>
    <lineage>
        <taxon>Eukaryota</taxon>
        <taxon>Metazoa</taxon>
        <taxon>Ecdysozoa</taxon>
        <taxon>Arthropoda</taxon>
        <taxon>Hexapoda</taxon>
        <taxon>Insecta</taxon>
        <taxon>Pterygota</taxon>
        <taxon>Neoptera</taxon>
        <taxon>Endopterygota</taxon>
        <taxon>Hymenoptera</taxon>
        <taxon>Apocrita</taxon>
        <taxon>Aculeata</taxon>
        <taxon>Formicoidea</taxon>
        <taxon>Formicidae</taxon>
        <taxon>Myrmicinae</taxon>
        <taxon>Temnothorax</taxon>
    </lineage>
</organism>
<evidence type="ECO:0000313" key="6">
    <source>
        <dbReference type="RefSeq" id="XP_024875061.1"/>
    </source>
</evidence>
<dbReference type="GO" id="GO:0008017">
    <property type="term" value="F:microtubule binding"/>
    <property type="evidence" value="ECO:0007669"/>
    <property type="project" value="InterPro"/>
</dbReference>
<accession>A0A6J1Q0Q8</accession>
<evidence type="ECO:0000256" key="3">
    <source>
        <dbReference type="ARBA" id="ARBA00047202"/>
    </source>
</evidence>
<feature type="coiled-coil region" evidence="4">
    <location>
        <begin position="2"/>
        <end position="74"/>
    </location>
</feature>
<dbReference type="GO" id="GO:0072686">
    <property type="term" value="C:mitotic spindle"/>
    <property type="evidence" value="ECO:0007669"/>
    <property type="project" value="TreeGrafter"/>
</dbReference>
<evidence type="ECO:0000256" key="2">
    <source>
        <dbReference type="ARBA" id="ARBA00047182"/>
    </source>
</evidence>
<dbReference type="PANTHER" id="PTHR28573">
    <property type="entry name" value="SPINDLE AND KINETOCHORE-ASSOCIATED PROTEIN 1"/>
    <property type="match status" value="1"/>
</dbReference>
<evidence type="ECO:0000313" key="5">
    <source>
        <dbReference type="Proteomes" id="UP000504618"/>
    </source>
</evidence>
<keyword evidence="4" id="KW-0175">Coiled coil</keyword>
<dbReference type="GO" id="GO:0005876">
    <property type="term" value="C:spindle microtubule"/>
    <property type="evidence" value="ECO:0007669"/>
    <property type="project" value="TreeGrafter"/>
</dbReference>
<dbReference type="Gene3D" id="1.10.10.1890">
    <property type="entry name" value="Ska1 microtubule binding domain-like"/>
    <property type="match status" value="1"/>
</dbReference>
<dbReference type="InterPro" id="IPR042031">
    <property type="entry name" value="SKA1_MBD_sf"/>
</dbReference>
<dbReference type="GO" id="GO:0000940">
    <property type="term" value="C:outer kinetochore"/>
    <property type="evidence" value="ECO:0007669"/>
    <property type="project" value="TreeGrafter"/>
</dbReference>
<dbReference type="GO" id="GO:0007059">
    <property type="term" value="P:chromosome segregation"/>
    <property type="evidence" value="ECO:0007669"/>
    <property type="project" value="InterPro"/>
</dbReference>
<reference evidence="6" key="1">
    <citation type="submission" date="2025-08" db="UniProtKB">
        <authorList>
            <consortium name="RefSeq"/>
        </authorList>
    </citation>
    <scope>IDENTIFICATION</scope>
    <source>
        <tissue evidence="6">Whole body</tissue>
    </source>
</reference>
<dbReference type="RefSeq" id="XP_024875061.1">
    <property type="nucleotide sequence ID" value="XM_025019293.1"/>
</dbReference>
<dbReference type="GeneID" id="112456617"/>
<comment type="similarity">
    <text evidence="1">Belongs to the SKA1 family.</text>
</comment>
<name>A0A6J1Q0Q8_9HYME</name>
<dbReference type="Pfam" id="PF07160">
    <property type="entry name" value="SKA1"/>
    <property type="match status" value="1"/>
</dbReference>
<dbReference type="GO" id="GO:0000278">
    <property type="term" value="P:mitotic cell cycle"/>
    <property type="evidence" value="ECO:0007669"/>
    <property type="project" value="TreeGrafter"/>
</dbReference>
<dbReference type="AlphaFoldDB" id="A0A6J1Q0Q8"/>
<evidence type="ECO:0000256" key="4">
    <source>
        <dbReference type="SAM" id="Coils"/>
    </source>
</evidence>
<gene>
    <name evidence="6" type="primary">LOC112456617</name>
</gene>
<proteinExistence type="inferred from homology"/>
<dbReference type="Proteomes" id="UP000504618">
    <property type="component" value="Unplaced"/>
</dbReference>
<keyword evidence="5" id="KW-1185">Reference proteome</keyword>
<dbReference type="GO" id="GO:0031110">
    <property type="term" value="P:regulation of microtubule polymerization or depolymerization"/>
    <property type="evidence" value="ECO:0007669"/>
    <property type="project" value="TreeGrafter"/>
</dbReference>
<sequence>MIDENRLTKQNENDNLEEIINEQFEKLLELNSATVLIKGKQNIKDELQRVREEVSQLGCGINEMKNQLKRMREQNCRSRELLKLVETLDKRILHQEKNVPPELIQGYQNAKVSPNMLGCTVNSTHQLSEQMQSSTKRIEKQEIVKDCKRTLFNEPEICPTISFITEEELNKVPKYMIGRQTSNTLETINNFISGINQTLIAKYTILSLGKAAAQKKGEINLYLHYKKQELDIQEENRYLYFFTAEDYYRQTKTKIDKTKLNLIPALRHWGRLRECRVKNELFYVILINN</sequence>
<dbReference type="PANTHER" id="PTHR28573:SF1">
    <property type="entry name" value="SPINDLE AND KINETOCHORE-ASSOCIATED PROTEIN 1"/>
    <property type="match status" value="1"/>
</dbReference>
<dbReference type="OrthoDB" id="5962at2759"/>
<protein>
    <recommendedName>
        <fullName evidence="2">SKA complex subunit 1</fullName>
    </recommendedName>
    <alternativeName>
        <fullName evidence="3">Spindle and kinetochore-associated protein 1</fullName>
    </alternativeName>
</protein>
<dbReference type="InterPro" id="IPR009829">
    <property type="entry name" value="SKA1"/>
</dbReference>
<dbReference type="GO" id="GO:0051301">
    <property type="term" value="P:cell division"/>
    <property type="evidence" value="ECO:0007669"/>
    <property type="project" value="InterPro"/>
</dbReference>